<dbReference type="OrthoDB" id="783096at2759"/>
<gene>
    <name evidence="2" type="ORF">TSUD_20570</name>
</gene>
<organism evidence="2 3">
    <name type="scientific">Trifolium subterraneum</name>
    <name type="common">Subterranean clover</name>
    <dbReference type="NCBI Taxonomy" id="3900"/>
    <lineage>
        <taxon>Eukaryota</taxon>
        <taxon>Viridiplantae</taxon>
        <taxon>Streptophyta</taxon>
        <taxon>Embryophyta</taxon>
        <taxon>Tracheophyta</taxon>
        <taxon>Spermatophyta</taxon>
        <taxon>Magnoliopsida</taxon>
        <taxon>eudicotyledons</taxon>
        <taxon>Gunneridae</taxon>
        <taxon>Pentapetalae</taxon>
        <taxon>rosids</taxon>
        <taxon>fabids</taxon>
        <taxon>Fabales</taxon>
        <taxon>Fabaceae</taxon>
        <taxon>Papilionoideae</taxon>
        <taxon>50 kb inversion clade</taxon>
        <taxon>NPAAA clade</taxon>
        <taxon>Hologalegina</taxon>
        <taxon>IRL clade</taxon>
        <taxon>Trifolieae</taxon>
        <taxon>Trifolium</taxon>
    </lineage>
</organism>
<keyword evidence="1" id="KW-0732">Signal</keyword>
<feature type="chain" id="PRO_5016263163" description="Calcineurin-like phosphoesterase domain-containing protein" evidence="1">
    <location>
        <begin position="26"/>
        <end position="102"/>
    </location>
</feature>
<evidence type="ECO:0008006" key="4">
    <source>
        <dbReference type="Google" id="ProtNLM"/>
    </source>
</evidence>
<sequence>MLGNCPLKTLLQSLLFLSLFSSTIGKSSSSSNHNYQTTIRCKMAPAAAVERQITMPAGAAAFKIALFADLHFGEDSWTNWGPLQDIHSVKFVLGSSNLSSKK</sequence>
<dbReference type="Proteomes" id="UP000242715">
    <property type="component" value="Unassembled WGS sequence"/>
</dbReference>
<keyword evidence="3" id="KW-1185">Reference proteome</keyword>
<proteinExistence type="predicted"/>
<protein>
    <recommendedName>
        <fullName evidence="4">Calcineurin-like phosphoesterase domain-containing protein</fullName>
    </recommendedName>
</protein>
<name>A0A2Z6NDB5_TRISU</name>
<reference evidence="3" key="1">
    <citation type="journal article" date="2017" name="Front. Plant Sci.">
        <title>Climate Clever Clovers: New Paradigm to Reduce the Environmental Footprint of Ruminants by Breeding Low Methanogenic Forages Utilizing Haplotype Variation.</title>
        <authorList>
            <person name="Kaur P."/>
            <person name="Appels R."/>
            <person name="Bayer P.E."/>
            <person name="Keeble-Gagnere G."/>
            <person name="Wang J."/>
            <person name="Hirakawa H."/>
            <person name="Shirasawa K."/>
            <person name="Vercoe P."/>
            <person name="Stefanova K."/>
            <person name="Durmic Z."/>
            <person name="Nichols P."/>
            <person name="Revell C."/>
            <person name="Isobe S.N."/>
            <person name="Edwards D."/>
            <person name="Erskine W."/>
        </authorList>
    </citation>
    <scope>NUCLEOTIDE SEQUENCE [LARGE SCALE GENOMIC DNA]</scope>
    <source>
        <strain evidence="3">cv. Daliak</strain>
    </source>
</reference>
<evidence type="ECO:0000313" key="3">
    <source>
        <dbReference type="Proteomes" id="UP000242715"/>
    </source>
</evidence>
<evidence type="ECO:0000256" key="1">
    <source>
        <dbReference type="SAM" id="SignalP"/>
    </source>
</evidence>
<feature type="signal peptide" evidence="1">
    <location>
        <begin position="1"/>
        <end position="25"/>
    </location>
</feature>
<accession>A0A2Z6NDB5</accession>
<dbReference type="AlphaFoldDB" id="A0A2Z6NDB5"/>
<dbReference type="EMBL" id="DF973552">
    <property type="protein sequence ID" value="GAU34350.1"/>
    <property type="molecule type" value="Genomic_DNA"/>
</dbReference>
<evidence type="ECO:0000313" key="2">
    <source>
        <dbReference type="EMBL" id="GAU34350.1"/>
    </source>
</evidence>